<evidence type="ECO:0000256" key="8">
    <source>
        <dbReference type="SAM" id="MobiDB-lite"/>
    </source>
</evidence>
<dbReference type="SUPFAM" id="SSF51905">
    <property type="entry name" value="FAD/NAD(P)-binding domain"/>
    <property type="match status" value="1"/>
</dbReference>
<dbReference type="STRING" id="765915.A0A1Y2I157"/>
<dbReference type="GO" id="GO:0001735">
    <property type="term" value="F:prenylcysteine oxidase activity"/>
    <property type="evidence" value="ECO:0007669"/>
    <property type="project" value="InterPro"/>
</dbReference>
<evidence type="ECO:0000256" key="5">
    <source>
        <dbReference type="ARBA" id="ARBA00022827"/>
    </source>
</evidence>
<evidence type="ECO:0000313" key="12">
    <source>
        <dbReference type="Proteomes" id="UP000193411"/>
    </source>
</evidence>
<evidence type="ECO:0000256" key="6">
    <source>
        <dbReference type="ARBA" id="ARBA00023002"/>
    </source>
</evidence>
<reference evidence="11 12" key="1">
    <citation type="submission" date="2016-07" db="EMBL/GenBank/DDBJ databases">
        <title>Pervasive Adenine N6-methylation of Active Genes in Fungi.</title>
        <authorList>
            <consortium name="DOE Joint Genome Institute"/>
            <person name="Mondo S.J."/>
            <person name="Dannebaum R.O."/>
            <person name="Kuo R.C."/>
            <person name="Labutti K."/>
            <person name="Haridas S."/>
            <person name="Kuo A."/>
            <person name="Salamov A."/>
            <person name="Ahrendt S.R."/>
            <person name="Lipzen A."/>
            <person name="Sullivan W."/>
            <person name="Andreopoulos W.B."/>
            <person name="Clum A."/>
            <person name="Lindquist E."/>
            <person name="Daum C."/>
            <person name="Ramamoorthy G.K."/>
            <person name="Gryganskyi A."/>
            <person name="Culley D."/>
            <person name="Magnuson J.K."/>
            <person name="James T.Y."/>
            <person name="O'Malley M.A."/>
            <person name="Stajich J.E."/>
            <person name="Spatafora J.W."/>
            <person name="Visel A."/>
            <person name="Grigoriev I.V."/>
        </authorList>
    </citation>
    <scope>NUCLEOTIDE SEQUENCE [LARGE SCALE GENOMIC DNA]</scope>
    <source>
        <strain evidence="11 12">PL171</strain>
    </source>
</reference>
<evidence type="ECO:0000256" key="1">
    <source>
        <dbReference type="ARBA" id="ARBA00001974"/>
    </source>
</evidence>
<sequence>MTVLRTTTIPVPFLLAIILIFISAITATQDPPTFFDASENRQHPFSSTDNGRRPVIGPSALPSLRNDRAGGRCLSERLVVSEKLGLEIMVESGASIFVDENRNLVHAARDFGLTFEEDDDDSRLLDAHLGGSIIVNATKSEAEAASAMQVSIWNGTHTLFMVDLDGGWRSKFRGRLADAAAAKMSQVYSPGHRSYKSVDKLVDGLGLREETRVRMSEYVERMGINKRWADEVLEGVTRVNYGRDLSEVHVLAALAGFVKGPTYSVREGNQRIYEEFLGRSKARTYFNSTVTSIHPSSLPLADGYQITYTDTSTGQSTNSTSAYDTIVLALPPTASGLSAISLPMNSTPIPATPYHQVHVTFVLGKLNLTTFPNRPVQVLTTKSVKFIQSVSLVYDFGYQLADYGVGLYKVFSTVSLTYDGPWMRQLFSRVDKVWRRQWFAYPVMRPEQRNEKGFFGPLTVHEMRIREGKERKARVHYLNGMERMMSTMETATVASRNLVRVLVDEVLGEDGIKVGIARD</sequence>
<dbReference type="Gene3D" id="3.50.50.60">
    <property type="entry name" value="FAD/NAD(P)-binding domain"/>
    <property type="match status" value="1"/>
</dbReference>
<keyword evidence="11" id="KW-0456">Lyase</keyword>
<keyword evidence="4 9" id="KW-0732">Signal</keyword>
<dbReference type="InterPro" id="IPR017046">
    <property type="entry name" value="Prenylcysteine_Oxase1"/>
</dbReference>
<organism evidence="11 12">
    <name type="scientific">Catenaria anguillulae PL171</name>
    <dbReference type="NCBI Taxonomy" id="765915"/>
    <lineage>
        <taxon>Eukaryota</taxon>
        <taxon>Fungi</taxon>
        <taxon>Fungi incertae sedis</taxon>
        <taxon>Blastocladiomycota</taxon>
        <taxon>Blastocladiomycetes</taxon>
        <taxon>Blastocladiales</taxon>
        <taxon>Catenariaceae</taxon>
        <taxon>Catenaria</taxon>
    </lineage>
</organism>
<dbReference type="PANTHER" id="PTHR15944">
    <property type="entry name" value="FARNESYLCYSTEINE LYASE"/>
    <property type="match status" value="1"/>
</dbReference>
<dbReference type="Proteomes" id="UP000193411">
    <property type="component" value="Unassembled WGS sequence"/>
</dbReference>
<dbReference type="GO" id="GO:0030328">
    <property type="term" value="P:prenylcysteine catabolic process"/>
    <property type="evidence" value="ECO:0007669"/>
    <property type="project" value="InterPro"/>
</dbReference>
<evidence type="ECO:0000259" key="10">
    <source>
        <dbReference type="Pfam" id="PF07156"/>
    </source>
</evidence>
<feature type="signal peptide" evidence="9">
    <location>
        <begin position="1"/>
        <end position="27"/>
    </location>
</feature>
<comment type="similarity">
    <text evidence="2">Belongs to the prenylcysteine oxidase family.</text>
</comment>
<keyword evidence="6" id="KW-0560">Oxidoreductase</keyword>
<protein>
    <submittedName>
        <fullName evidence="11">Prenylcysteine lyase-domain-containing protein</fullName>
    </submittedName>
</protein>
<dbReference type="AlphaFoldDB" id="A0A1Y2I157"/>
<proteinExistence type="inferred from homology"/>
<dbReference type="InterPro" id="IPR010795">
    <property type="entry name" value="Prenylcys_lyase"/>
</dbReference>
<dbReference type="GO" id="GO:0030327">
    <property type="term" value="P:prenylated protein catabolic process"/>
    <property type="evidence" value="ECO:0007669"/>
    <property type="project" value="TreeGrafter"/>
</dbReference>
<feature type="region of interest" description="Disordered" evidence="8">
    <location>
        <begin position="35"/>
        <end position="61"/>
    </location>
</feature>
<keyword evidence="12" id="KW-1185">Reference proteome</keyword>
<dbReference type="Pfam" id="PF07156">
    <property type="entry name" value="Prenylcys_lyase"/>
    <property type="match status" value="1"/>
</dbReference>
<evidence type="ECO:0000256" key="2">
    <source>
        <dbReference type="ARBA" id="ARBA00009967"/>
    </source>
</evidence>
<dbReference type="InterPro" id="IPR036188">
    <property type="entry name" value="FAD/NAD-bd_sf"/>
</dbReference>
<feature type="domain" description="Prenylcysteine lyase" evidence="10">
    <location>
        <begin position="186"/>
        <end position="503"/>
    </location>
</feature>
<evidence type="ECO:0000256" key="7">
    <source>
        <dbReference type="ARBA" id="ARBA00023180"/>
    </source>
</evidence>
<accession>A0A1Y2I157</accession>
<comment type="cofactor">
    <cofactor evidence="1">
        <name>FAD</name>
        <dbReference type="ChEBI" id="CHEBI:57692"/>
    </cofactor>
</comment>
<dbReference type="PANTHER" id="PTHR15944:SF0">
    <property type="entry name" value="PRENYLCYSTEINE LYASE DOMAIN-CONTAINING PROTEIN"/>
    <property type="match status" value="1"/>
</dbReference>
<dbReference type="GO" id="GO:0016829">
    <property type="term" value="F:lyase activity"/>
    <property type="evidence" value="ECO:0007669"/>
    <property type="project" value="UniProtKB-KW"/>
</dbReference>
<name>A0A1Y2I157_9FUNG</name>
<evidence type="ECO:0000256" key="3">
    <source>
        <dbReference type="ARBA" id="ARBA00022630"/>
    </source>
</evidence>
<comment type="caution">
    <text evidence="11">The sequence shown here is derived from an EMBL/GenBank/DDBJ whole genome shotgun (WGS) entry which is preliminary data.</text>
</comment>
<feature type="chain" id="PRO_5013096130" evidence="9">
    <location>
        <begin position="28"/>
        <end position="519"/>
    </location>
</feature>
<gene>
    <name evidence="11" type="ORF">BCR44DRAFT_1425342</name>
</gene>
<evidence type="ECO:0000256" key="9">
    <source>
        <dbReference type="SAM" id="SignalP"/>
    </source>
</evidence>
<evidence type="ECO:0000313" key="11">
    <source>
        <dbReference type="EMBL" id="ORZ40590.1"/>
    </source>
</evidence>
<keyword evidence="3" id="KW-0285">Flavoprotein</keyword>
<keyword evidence="5" id="KW-0274">FAD</keyword>
<dbReference type="OrthoDB" id="437369at2759"/>
<keyword evidence="7" id="KW-0325">Glycoprotein</keyword>
<dbReference type="EMBL" id="MCFL01000003">
    <property type="protein sequence ID" value="ORZ40590.1"/>
    <property type="molecule type" value="Genomic_DNA"/>
</dbReference>
<evidence type="ECO:0000256" key="4">
    <source>
        <dbReference type="ARBA" id="ARBA00022729"/>
    </source>
</evidence>